<feature type="domain" description="6-hydroxymethylpterin diphosphokinase MptE-like" evidence="1">
    <location>
        <begin position="207"/>
        <end position="378"/>
    </location>
</feature>
<evidence type="ECO:0000313" key="3">
    <source>
        <dbReference type="Proteomes" id="UP001527882"/>
    </source>
</evidence>
<keyword evidence="3" id="KW-1185">Reference proteome</keyword>
<proteinExistence type="predicted"/>
<dbReference type="PANTHER" id="PTHR41786:SF1">
    <property type="entry name" value="6-HYDROXYMETHYLPTERIN DIPHOSPHOKINASE MPTE-LIKE DOMAIN-CONTAINING PROTEIN"/>
    <property type="match status" value="1"/>
</dbReference>
<dbReference type="Pfam" id="PF01973">
    <property type="entry name" value="MptE-like"/>
    <property type="match status" value="1"/>
</dbReference>
<dbReference type="RefSeq" id="WP_269883407.1">
    <property type="nucleotide sequence ID" value="NZ_JAQAGZ010000014.1"/>
</dbReference>
<dbReference type="InterPro" id="IPR002826">
    <property type="entry name" value="MptE-like"/>
</dbReference>
<accession>A0ABT4QDC1</accession>
<name>A0ABT4QDC1_9BACL</name>
<organism evidence="2 3">
    <name type="scientific">Paenibacillus gyeongsangnamensis</name>
    <dbReference type="NCBI Taxonomy" id="3388067"/>
    <lineage>
        <taxon>Bacteria</taxon>
        <taxon>Bacillati</taxon>
        <taxon>Bacillota</taxon>
        <taxon>Bacilli</taxon>
        <taxon>Bacillales</taxon>
        <taxon>Paenibacillaceae</taxon>
        <taxon>Paenibacillus</taxon>
    </lineage>
</organism>
<sequence>MTYFYSNAEFLMEYNQWLLSEMEAVDADEIEFTRIGEDIVFKLADENGNEFYTASIYDPVFEATQFLDGVNFDNTGYILMGMGSSAIIKQILENKTETAWVLIIEKDTALVKKFLQEVDLSPYLAGKPQRVIILTDIMDDLHEILNEYLVSLVGYYFLQTDLLRTFSSYRRDAAYYEGVVEAITNHLRTHMTAMGNSLEDTLMGITNELKNVPVALKSHRIKDLQDKYKGKPIVCVASGPSLDKQLPLLKEIKGKALIICAESAFRVLMKNGISPDVVCILERGTNSYDLSVKGIDIPEETALIGLTVMDERIPRAWNQHVIPVFKDNITHSRIMNEALGDRGTLYNGSSVAHFNYSLAHHLGGNPIVFIGQDLAFSEEGVTHSKDSFYVDQSDVEMTSEQRKQIQDSLQDDESFINRTVYVDGYYGGKVKSRELWRQFLFWMEHLISVLPSPLVINATEGGADIKGTRKMPFREVVDLYCQESVPSIPELFRELPPLPTEDNLQDTLGDMVSFFNDRLGEMLRVSQFAEEILQAIQQLQTELTNSDEGSIEFLEMKASRILRNVEHLLKEVLNDKLLFFFFRPLLSNYHVKINPISRVSSVERLKQILIHQSYFLKRLIEGGKQLLDVYDKGIRNVVLSLGYDSEELYLDAKPKWELPNLEGEEAVS</sequence>
<comment type="caution">
    <text evidence="2">The sequence shown here is derived from an EMBL/GenBank/DDBJ whole genome shotgun (WGS) entry which is preliminary data.</text>
</comment>
<evidence type="ECO:0000259" key="1">
    <source>
        <dbReference type="Pfam" id="PF01973"/>
    </source>
</evidence>
<gene>
    <name evidence="2" type="ORF">O9H85_21140</name>
</gene>
<evidence type="ECO:0000313" key="2">
    <source>
        <dbReference type="EMBL" id="MCZ8514879.1"/>
    </source>
</evidence>
<dbReference type="EMBL" id="JAQAGZ010000014">
    <property type="protein sequence ID" value="MCZ8514879.1"/>
    <property type="molecule type" value="Genomic_DNA"/>
</dbReference>
<protein>
    <submittedName>
        <fullName evidence="2">DUF115 domain-containing protein</fullName>
    </submittedName>
</protein>
<dbReference type="PANTHER" id="PTHR41786">
    <property type="entry name" value="MOTILITY ACCESSORY FACTOR MAF"/>
    <property type="match status" value="1"/>
</dbReference>
<dbReference type="Proteomes" id="UP001527882">
    <property type="component" value="Unassembled WGS sequence"/>
</dbReference>
<reference evidence="2 3" key="1">
    <citation type="submission" date="2022-12" db="EMBL/GenBank/DDBJ databases">
        <title>Draft genome sequence of Paenibacillus sp. dW9.</title>
        <authorList>
            <person name="Choi E.-W."/>
            <person name="Kim D.-U."/>
        </authorList>
    </citation>
    <scope>NUCLEOTIDE SEQUENCE [LARGE SCALE GENOMIC DNA]</scope>
    <source>
        <strain evidence="3">dW9</strain>
    </source>
</reference>